<gene>
    <name evidence="1" type="ORF">APT59_20875</name>
</gene>
<proteinExistence type="predicted"/>
<organism evidence="1 2">
    <name type="scientific">Pseudomonas oryzihabitans</name>
    <dbReference type="NCBI Taxonomy" id="47885"/>
    <lineage>
        <taxon>Bacteria</taxon>
        <taxon>Pseudomonadati</taxon>
        <taxon>Pseudomonadota</taxon>
        <taxon>Gammaproteobacteria</taxon>
        <taxon>Pseudomonadales</taxon>
        <taxon>Pseudomonadaceae</taxon>
        <taxon>Pseudomonas</taxon>
    </lineage>
</organism>
<evidence type="ECO:0000313" key="2">
    <source>
        <dbReference type="Proteomes" id="UP000064137"/>
    </source>
</evidence>
<sequence>MEETCKALEGQSRFSASLTLENASCESRHVVQAADRHVLEGGSNNTAVAAAEHLENAYFFEKPATDAVFAKSPNIKLHELESAVEGIEITRLPWGYAVTRKTSTP</sequence>
<dbReference type="Proteomes" id="UP000064137">
    <property type="component" value="Chromosome"/>
</dbReference>
<evidence type="ECO:0000313" key="1">
    <source>
        <dbReference type="EMBL" id="ALZ86542.1"/>
    </source>
</evidence>
<dbReference type="KEGG" id="por:APT59_20875"/>
<name>A0A0U4P847_9PSED</name>
<reference evidence="1 2" key="1">
    <citation type="submission" date="2016-01" db="EMBL/GenBank/DDBJ databases">
        <title>Annotation of Pseudomonas oryzihabitans USDA-ARS-USMARC-56511.</title>
        <authorList>
            <person name="Harhay G.P."/>
            <person name="Harhay D.M."/>
            <person name="Smith T.P.L."/>
            <person name="Bono J.L."/>
            <person name="Heaton M.P."/>
            <person name="Clawson M.L."/>
            <person name="Chitko-Mckown C.G."/>
            <person name="Capik S.F."/>
            <person name="DeDonder K.D."/>
            <person name="Apley M.D."/>
            <person name="Lubbers B.V."/>
            <person name="White B.J."/>
            <person name="Larson R.L."/>
        </authorList>
    </citation>
    <scope>NUCLEOTIDE SEQUENCE [LARGE SCALE GENOMIC DNA]</scope>
    <source>
        <strain evidence="1 2">USDA-ARS-USMARC-56511</strain>
    </source>
</reference>
<dbReference type="EMBL" id="CP013987">
    <property type="protein sequence ID" value="ALZ86542.1"/>
    <property type="molecule type" value="Genomic_DNA"/>
</dbReference>
<protein>
    <submittedName>
        <fullName evidence="1">Uncharacterized protein</fullName>
    </submittedName>
</protein>
<dbReference type="AlphaFoldDB" id="A0A0U4P847"/>
<accession>A0A0U4P847</accession>